<sequence length="134" mass="13328">MPPPTRKLALAAASLMVLAGCQSSGPMASATSPGVSVGEPGSASARVHAELDAEARALGTAQGVAAMAASMDKTGAASIPLLIGVNASNAAYQARSEARVKEAEEEDMQATYRKYGMNPDGTPSGRPGPGSAAQ</sequence>
<keyword evidence="2" id="KW-0732">Signal</keyword>
<evidence type="ECO:0000256" key="1">
    <source>
        <dbReference type="SAM" id="MobiDB-lite"/>
    </source>
</evidence>
<evidence type="ECO:0008006" key="5">
    <source>
        <dbReference type="Google" id="ProtNLM"/>
    </source>
</evidence>
<organism evidence="3 4">
    <name type="scientific">Microvirga terrae</name>
    <dbReference type="NCBI Taxonomy" id="2740529"/>
    <lineage>
        <taxon>Bacteria</taxon>
        <taxon>Pseudomonadati</taxon>
        <taxon>Pseudomonadota</taxon>
        <taxon>Alphaproteobacteria</taxon>
        <taxon>Hyphomicrobiales</taxon>
        <taxon>Methylobacteriaceae</taxon>
        <taxon>Microvirga</taxon>
    </lineage>
</organism>
<evidence type="ECO:0000256" key="2">
    <source>
        <dbReference type="SAM" id="SignalP"/>
    </source>
</evidence>
<dbReference type="RefSeq" id="WP_259060109.1">
    <property type="nucleotide sequence ID" value="NZ_CP102845.1"/>
</dbReference>
<proteinExistence type="predicted"/>
<dbReference type="PROSITE" id="PS51257">
    <property type="entry name" value="PROKAR_LIPOPROTEIN"/>
    <property type="match status" value="1"/>
</dbReference>
<feature type="signal peptide" evidence="2">
    <location>
        <begin position="1"/>
        <end position="19"/>
    </location>
</feature>
<keyword evidence="4" id="KW-1185">Reference proteome</keyword>
<feature type="chain" id="PRO_5046958421" description="Lipoprotein" evidence="2">
    <location>
        <begin position="20"/>
        <end position="134"/>
    </location>
</feature>
<evidence type="ECO:0000313" key="4">
    <source>
        <dbReference type="Proteomes" id="UP001017257"/>
    </source>
</evidence>
<dbReference type="EMBL" id="CP102845">
    <property type="protein sequence ID" value="UVF18133.1"/>
    <property type="molecule type" value="Genomic_DNA"/>
</dbReference>
<protein>
    <recommendedName>
        <fullName evidence="5">Lipoprotein</fullName>
    </recommendedName>
</protein>
<name>A0ABY5RMA8_9HYPH</name>
<reference evidence="3" key="1">
    <citation type="submission" date="2022-08" db="EMBL/GenBank/DDBJ databases">
        <title>Microvirga terrae sp. nov., isolated from soil.</title>
        <authorList>
            <person name="Kim K.H."/>
            <person name="Seo Y.L."/>
            <person name="Kim J.M."/>
            <person name="Lee J.K."/>
            <person name="Han D.M."/>
            <person name="Jeon C.O."/>
        </authorList>
    </citation>
    <scope>NUCLEOTIDE SEQUENCE</scope>
    <source>
        <strain evidence="3">R24</strain>
    </source>
</reference>
<gene>
    <name evidence="3" type="ORF">HPT29_016640</name>
</gene>
<accession>A0ABY5RMA8</accession>
<dbReference type="Proteomes" id="UP001017257">
    <property type="component" value="Chromosome"/>
</dbReference>
<feature type="region of interest" description="Disordered" evidence="1">
    <location>
        <begin position="98"/>
        <end position="134"/>
    </location>
</feature>
<evidence type="ECO:0000313" key="3">
    <source>
        <dbReference type="EMBL" id="UVF18133.1"/>
    </source>
</evidence>